<dbReference type="SUPFAM" id="SSF52540">
    <property type="entry name" value="P-loop containing nucleoside triphosphate hydrolases"/>
    <property type="match status" value="1"/>
</dbReference>
<protein>
    <submittedName>
        <fullName evidence="1">Uncharacterized protein</fullName>
    </submittedName>
</protein>
<dbReference type="Gene3D" id="3.40.50.300">
    <property type="entry name" value="P-loop containing nucleotide triphosphate hydrolases"/>
    <property type="match status" value="1"/>
</dbReference>
<organism evidence="1 2">
    <name type="scientific">Aquipluma nitroreducens</name>
    <dbReference type="NCBI Taxonomy" id="2010828"/>
    <lineage>
        <taxon>Bacteria</taxon>
        <taxon>Pseudomonadati</taxon>
        <taxon>Bacteroidota</taxon>
        <taxon>Bacteroidia</taxon>
        <taxon>Marinilabiliales</taxon>
        <taxon>Prolixibacteraceae</taxon>
        <taxon>Aquipluma</taxon>
    </lineage>
</organism>
<dbReference type="AlphaFoldDB" id="A0A5K7SDY7"/>
<dbReference type="EMBL" id="AP018694">
    <property type="protein sequence ID" value="BBE19811.1"/>
    <property type="molecule type" value="Genomic_DNA"/>
</dbReference>
<sequence length="394" mass="45027">MNMNNIREHIYIKNLGPINEIEINDLLPITFFIGDSGSGKSTLIKTIALFRWLNKMINIRSYLKNVGISKSPFRFVSNTLLKNSGILDYCKSETIIKYTYSINGNDYTIEYSNKSLKGTNIIIDKEDISYQKIAFMSEMRVIIPDWADRGARFAGGYLNFHFHESYGAFDDATNAISDLKLDFIGMEFSVKKSGNTKKFYLKPSIGKGNYEALEFKKSSSGMQSSIPLAVVANYYSKYFDYSAAFRNSVIQYLLQTDKITSFKEATNLSDMNKQIHLHIEEPELSLYPDAQCKLINFIVEQSFISNLKDREITMTIATHSPYIINQLNVLLRAHQRGKTFDNAAIDPAKLAVYRLYEGKLQNLVSVDETTKETVVNTYDLSETINDIYNNYENL</sequence>
<gene>
    <name evidence="1" type="ORF">AQPE_3999</name>
</gene>
<evidence type="ECO:0000313" key="2">
    <source>
        <dbReference type="Proteomes" id="UP001193389"/>
    </source>
</evidence>
<name>A0A5K7SDY7_9BACT</name>
<accession>A0A5K7SDY7</accession>
<dbReference type="InterPro" id="IPR051396">
    <property type="entry name" value="Bact_Antivir_Def_Nuclease"/>
</dbReference>
<dbReference type="InterPro" id="IPR027417">
    <property type="entry name" value="P-loop_NTPase"/>
</dbReference>
<dbReference type="GO" id="GO:0005524">
    <property type="term" value="F:ATP binding"/>
    <property type="evidence" value="ECO:0007669"/>
    <property type="project" value="InterPro"/>
</dbReference>
<dbReference type="PANTHER" id="PTHR43581">
    <property type="entry name" value="ATP/GTP PHOSPHATASE"/>
    <property type="match status" value="1"/>
</dbReference>
<dbReference type="PANTHER" id="PTHR43581:SF2">
    <property type="entry name" value="EXCINUCLEASE ATPASE SUBUNIT"/>
    <property type="match status" value="1"/>
</dbReference>
<reference evidence="1" key="1">
    <citation type="journal article" date="2020" name="Int. J. Syst. Evol. Microbiol.">
        <title>Aquipluma nitroreducens gen. nov. sp. nov., a novel facultatively anaerobic bacterium isolated from a freshwater lake.</title>
        <authorList>
            <person name="Watanabe M."/>
            <person name="Kojima H."/>
            <person name="Fukui M."/>
        </authorList>
    </citation>
    <scope>NUCLEOTIDE SEQUENCE</scope>
    <source>
        <strain evidence="1">MeG22</strain>
    </source>
</reference>
<proteinExistence type="predicted"/>
<dbReference type="Proteomes" id="UP001193389">
    <property type="component" value="Chromosome"/>
</dbReference>
<keyword evidence="2" id="KW-1185">Reference proteome</keyword>
<dbReference type="GO" id="GO:0016887">
    <property type="term" value="F:ATP hydrolysis activity"/>
    <property type="evidence" value="ECO:0007669"/>
    <property type="project" value="InterPro"/>
</dbReference>
<evidence type="ECO:0000313" key="1">
    <source>
        <dbReference type="EMBL" id="BBE19811.1"/>
    </source>
</evidence>
<dbReference type="KEGG" id="anf:AQPE_3999"/>